<feature type="compositionally biased region" description="Pro residues" evidence="1">
    <location>
        <begin position="161"/>
        <end position="178"/>
    </location>
</feature>
<feature type="domain" description="Glycine-zipper-containing OmpA-like membrane" evidence="2">
    <location>
        <begin position="74"/>
        <end position="112"/>
    </location>
</feature>
<protein>
    <recommendedName>
        <fullName evidence="2">Glycine-zipper-containing OmpA-like membrane domain-containing protein</fullName>
    </recommendedName>
</protein>
<comment type="caution">
    <text evidence="3">The sequence shown here is derived from an EMBL/GenBank/DDBJ whole genome shotgun (WGS) entry which is preliminary data.</text>
</comment>
<dbReference type="Proteomes" id="UP000886602">
    <property type="component" value="Unassembled WGS sequence"/>
</dbReference>
<gene>
    <name evidence="3" type="ORF">IPJ48_21525</name>
</gene>
<proteinExistence type="predicted"/>
<name>A0A9D7FAZ6_9RHOO</name>
<evidence type="ECO:0000313" key="4">
    <source>
        <dbReference type="Proteomes" id="UP000886602"/>
    </source>
</evidence>
<feature type="region of interest" description="Disordered" evidence="1">
    <location>
        <begin position="149"/>
        <end position="178"/>
    </location>
</feature>
<sequence length="178" mass="18325">MRNHTHFSGPSCALVFALFLGACTVMPTGPSMLVLPGTGSSIDTFRYDDNECRQFAYVQIGGKTAQQAANETAVSNAVVGTAIGALAGAAIGGRQGAAVGAGSGLVVGSAYGSGSAWNSGYAAQRQYDNAYIQCMYSKGHRVPVPANMIQPRPTYNYDSGIPPPPPPPPGMPPPPPPR</sequence>
<accession>A0A9D7FAZ6</accession>
<organism evidence="3 4">
    <name type="scientific">Candidatus Propionivibrio dominans</name>
    <dbReference type="NCBI Taxonomy" id="2954373"/>
    <lineage>
        <taxon>Bacteria</taxon>
        <taxon>Pseudomonadati</taxon>
        <taxon>Pseudomonadota</taxon>
        <taxon>Betaproteobacteria</taxon>
        <taxon>Rhodocyclales</taxon>
        <taxon>Rhodocyclaceae</taxon>
        <taxon>Propionivibrio</taxon>
    </lineage>
</organism>
<evidence type="ECO:0000259" key="2">
    <source>
        <dbReference type="Pfam" id="PF13436"/>
    </source>
</evidence>
<evidence type="ECO:0000313" key="3">
    <source>
        <dbReference type="EMBL" id="MBK7425455.1"/>
    </source>
</evidence>
<dbReference type="InterPro" id="IPR025693">
    <property type="entry name" value="Gly-zipper_OmpA-like_dom"/>
</dbReference>
<evidence type="ECO:0000256" key="1">
    <source>
        <dbReference type="SAM" id="MobiDB-lite"/>
    </source>
</evidence>
<dbReference type="AlphaFoldDB" id="A0A9D7FAZ6"/>
<dbReference type="EMBL" id="JADJNC010000067">
    <property type="protein sequence ID" value="MBK7425455.1"/>
    <property type="molecule type" value="Genomic_DNA"/>
</dbReference>
<dbReference type="PROSITE" id="PS51257">
    <property type="entry name" value="PROKAR_LIPOPROTEIN"/>
    <property type="match status" value="1"/>
</dbReference>
<reference evidence="3" key="1">
    <citation type="submission" date="2020-10" db="EMBL/GenBank/DDBJ databases">
        <title>Connecting structure to function with the recovery of over 1000 high-quality activated sludge metagenome-assembled genomes encoding full-length rRNA genes using long-read sequencing.</title>
        <authorList>
            <person name="Singleton C.M."/>
            <person name="Petriglieri F."/>
            <person name="Kristensen J.M."/>
            <person name="Kirkegaard R.H."/>
            <person name="Michaelsen T.Y."/>
            <person name="Andersen M.H."/>
            <person name="Karst S.M."/>
            <person name="Dueholm M.S."/>
            <person name="Nielsen P.H."/>
            <person name="Albertsen M."/>
        </authorList>
    </citation>
    <scope>NUCLEOTIDE SEQUENCE</scope>
    <source>
        <strain evidence="3">EsbW_18-Q3-R4-48_MAXAC.044</strain>
    </source>
</reference>
<dbReference type="Pfam" id="PF13436">
    <property type="entry name" value="Gly-zipper_OmpA"/>
    <property type="match status" value="1"/>
</dbReference>